<feature type="compositionally biased region" description="Low complexity" evidence="1">
    <location>
        <begin position="1"/>
        <end position="15"/>
    </location>
</feature>
<reference evidence="2" key="1">
    <citation type="submission" date="2018-05" db="EMBL/GenBank/DDBJ databases">
        <authorList>
            <person name="Lanie J.A."/>
            <person name="Ng W.-L."/>
            <person name="Kazmierczak K.M."/>
            <person name="Andrzejewski T.M."/>
            <person name="Davidsen T.M."/>
            <person name="Wayne K.J."/>
            <person name="Tettelin H."/>
            <person name="Glass J.I."/>
            <person name="Rusch D."/>
            <person name="Podicherti R."/>
            <person name="Tsui H.-C.T."/>
            <person name="Winkler M.E."/>
        </authorList>
    </citation>
    <scope>NUCLEOTIDE SEQUENCE</scope>
</reference>
<dbReference type="EMBL" id="UINC01030759">
    <property type="protein sequence ID" value="SVB15675.1"/>
    <property type="molecule type" value="Genomic_DNA"/>
</dbReference>
<evidence type="ECO:0000256" key="1">
    <source>
        <dbReference type="SAM" id="MobiDB-lite"/>
    </source>
</evidence>
<sequence>MRSKNNNNESNTMNNAIKNARVKTNSSSAHPFGKQALTIQIGEHEWALMVDKSEFDEAIKTGLAKIQVQPNSRRPADLMPIIVMIGDHEWTLMVDINEFNEAIH</sequence>
<organism evidence="2">
    <name type="scientific">marine metagenome</name>
    <dbReference type="NCBI Taxonomy" id="408172"/>
    <lineage>
        <taxon>unclassified sequences</taxon>
        <taxon>metagenomes</taxon>
        <taxon>ecological metagenomes</taxon>
    </lineage>
</organism>
<name>A0A382BPI5_9ZZZZ</name>
<evidence type="ECO:0000313" key="2">
    <source>
        <dbReference type="EMBL" id="SVB15675.1"/>
    </source>
</evidence>
<feature type="region of interest" description="Disordered" evidence="1">
    <location>
        <begin position="1"/>
        <end position="29"/>
    </location>
</feature>
<proteinExistence type="predicted"/>
<dbReference type="AlphaFoldDB" id="A0A382BPI5"/>
<protein>
    <submittedName>
        <fullName evidence="2">Uncharacterized protein</fullName>
    </submittedName>
</protein>
<gene>
    <name evidence="2" type="ORF">METZ01_LOCUS168529</name>
</gene>
<accession>A0A382BPI5</accession>